<dbReference type="EMBL" id="BARU01045364">
    <property type="protein sequence ID" value="GAH92605.1"/>
    <property type="molecule type" value="Genomic_DNA"/>
</dbReference>
<gene>
    <name evidence="4" type="ORF">S03H2_68864</name>
</gene>
<feature type="non-terminal residue" evidence="4">
    <location>
        <position position="1"/>
    </location>
</feature>
<name>X1KG48_9ZZZZ</name>
<dbReference type="GO" id="GO:0003735">
    <property type="term" value="F:structural constituent of ribosome"/>
    <property type="evidence" value="ECO:0007669"/>
    <property type="project" value="InterPro"/>
</dbReference>
<evidence type="ECO:0000313" key="4">
    <source>
        <dbReference type="EMBL" id="GAH92605.1"/>
    </source>
</evidence>
<dbReference type="GO" id="GO:0006412">
    <property type="term" value="P:translation"/>
    <property type="evidence" value="ECO:0007669"/>
    <property type="project" value="InterPro"/>
</dbReference>
<dbReference type="Pfam" id="PF00829">
    <property type="entry name" value="Ribosomal_L21p"/>
    <property type="match status" value="1"/>
</dbReference>
<dbReference type="GO" id="GO:0005737">
    <property type="term" value="C:cytoplasm"/>
    <property type="evidence" value="ECO:0007669"/>
    <property type="project" value="UniProtKB-ARBA"/>
</dbReference>
<dbReference type="PANTHER" id="PTHR21349">
    <property type="entry name" value="50S RIBOSOMAL PROTEIN L21"/>
    <property type="match status" value="1"/>
</dbReference>
<dbReference type="SUPFAM" id="SSF141091">
    <property type="entry name" value="L21p-like"/>
    <property type="match status" value="1"/>
</dbReference>
<comment type="similarity">
    <text evidence="1">Belongs to the bacterial ribosomal protein bL21 family.</text>
</comment>
<dbReference type="PANTHER" id="PTHR21349:SF0">
    <property type="entry name" value="LARGE RIBOSOMAL SUBUNIT PROTEIN BL21M"/>
    <property type="match status" value="1"/>
</dbReference>
<dbReference type="GO" id="GO:1990904">
    <property type="term" value="C:ribonucleoprotein complex"/>
    <property type="evidence" value="ECO:0007669"/>
    <property type="project" value="UniProtKB-KW"/>
</dbReference>
<dbReference type="AlphaFoldDB" id="X1KG48"/>
<comment type="caution">
    <text evidence="4">The sequence shown here is derived from an EMBL/GenBank/DDBJ whole genome shotgun (WGS) entry which is preliminary data.</text>
</comment>
<dbReference type="GO" id="GO:0005840">
    <property type="term" value="C:ribosome"/>
    <property type="evidence" value="ECO:0007669"/>
    <property type="project" value="UniProtKB-KW"/>
</dbReference>
<dbReference type="InterPro" id="IPR028909">
    <property type="entry name" value="bL21-like"/>
</dbReference>
<dbReference type="NCBIfam" id="TIGR00061">
    <property type="entry name" value="L21"/>
    <property type="match status" value="1"/>
</dbReference>
<organism evidence="4">
    <name type="scientific">marine sediment metagenome</name>
    <dbReference type="NCBI Taxonomy" id="412755"/>
    <lineage>
        <taxon>unclassified sequences</taxon>
        <taxon>metagenomes</taxon>
        <taxon>ecological metagenomes</taxon>
    </lineage>
</organism>
<accession>X1KG48</accession>
<evidence type="ECO:0000256" key="3">
    <source>
        <dbReference type="ARBA" id="ARBA00023274"/>
    </source>
</evidence>
<evidence type="ECO:0000256" key="1">
    <source>
        <dbReference type="ARBA" id="ARBA00008563"/>
    </source>
</evidence>
<dbReference type="InterPro" id="IPR036164">
    <property type="entry name" value="bL21-like_sf"/>
</dbReference>
<protein>
    <recommendedName>
        <fullName evidence="5">50S ribosomal protein L21</fullName>
    </recommendedName>
</protein>
<proteinExistence type="inferred from homology"/>
<reference evidence="4" key="1">
    <citation type="journal article" date="2014" name="Front. Microbiol.">
        <title>High frequency of phylogenetically diverse reductive dehalogenase-homologous genes in deep subseafloor sedimentary metagenomes.</title>
        <authorList>
            <person name="Kawai M."/>
            <person name="Futagami T."/>
            <person name="Toyoda A."/>
            <person name="Takaki Y."/>
            <person name="Nishi S."/>
            <person name="Hori S."/>
            <person name="Arai W."/>
            <person name="Tsubouchi T."/>
            <person name="Morono Y."/>
            <person name="Uchiyama I."/>
            <person name="Ito T."/>
            <person name="Fujiyama A."/>
            <person name="Inagaki F."/>
            <person name="Takami H."/>
        </authorList>
    </citation>
    <scope>NUCLEOTIDE SEQUENCE</scope>
    <source>
        <strain evidence="4">Expedition CK06-06</strain>
    </source>
</reference>
<dbReference type="InterPro" id="IPR001787">
    <property type="entry name" value="Ribosomal_bL21"/>
</dbReference>
<keyword evidence="2" id="KW-0689">Ribosomal protein</keyword>
<keyword evidence="3" id="KW-0687">Ribonucleoprotein</keyword>
<sequence length="86" mass="9689">ANGDRVTVGNPTIDGAKVIATSQGEGKSKKIIVFKYKPKVRYRRKMGHRQLYTRLTIDEIVEPGAIQAEPVKRVRRRKKEVIESGA</sequence>
<evidence type="ECO:0000256" key="2">
    <source>
        <dbReference type="ARBA" id="ARBA00022980"/>
    </source>
</evidence>
<dbReference type="GO" id="GO:0003723">
    <property type="term" value="F:RNA binding"/>
    <property type="evidence" value="ECO:0007669"/>
    <property type="project" value="InterPro"/>
</dbReference>
<evidence type="ECO:0008006" key="5">
    <source>
        <dbReference type="Google" id="ProtNLM"/>
    </source>
</evidence>